<comment type="caution">
    <text evidence="17">The sequence shown here is derived from an EMBL/GenBank/DDBJ whole genome shotgun (WGS) entry which is preliminary data.</text>
</comment>
<accession>A0A523UYN0</accession>
<evidence type="ECO:0000256" key="11">
    <source>
        <dbReference type="ARBA" id="ARBA00049558"/>
    </source>
</evidence>
<dbReference type="AlphaFoldDB" id="A0A523UYN0"/>
<dbReference type="Gene3D" id="3.40.140.10">
    <property type="entry name" value="Cytidine Deaminase, domain 2"/>
    <property type="match status" value="1"/>
</dbReference>
<evidence type="ECO:0000256" key="12">
    <source>
        <dbReference type="PIRSR" id="PIRSR606262-1"/>
    </source>
</evidence>
<dbReference type="PROSITE" id="PS00903">
    <property type="entry name" value="CYT_DCMP_DEAMINASES_1"/>
    <property type="match status" value="1"/>
</dbReference>
<dbReference type="InterPro" id="IPR016193">
    <property type="entry name" value="Cytidine_deaminase-like"/>
</dbReference>
<organism evidence="17 18">
    <name type="scientific">candidate division TA06 bacterium</name>
    <dbReference type="NCBI Taxonomy" id="2250710"/>
    <lineage>
        <taxon>Bacteria</taxon>
        <taxon>Bacteria division TA06</taxon>
    </lineage>
</organism>
<dbReference type="InterPro" id="IPR002125">
    <property type="entry name" value="CMP_dCMP_dom"/>
</dbReference>
<sequence>MDEQELIRMAHKAREKAYAPYSKFKVGAALLTKTDRVYTGSNVENKSYGLTVCAERNAVSAAISDGERDFVAIVISSTSKPPGPPCGACRQVLMEFSGDIKVIMVNAAGDRKIRTVAELLPEPFGAKDA</sequence>
<dbReference type="Proteomes" id="UP000315525">
    <property type="component" value="Unassembled WGS sequence"/>
</dbReference>
<dbReference type="GO" id="GO:0008270">
    <property type="term" value="F:zinc ion binding"/>
    <property type="evidence" value="ECO:0007669"/>
    <property type="project" value="UniProtKB-UniRule"/>
</dbReference>
<dbReference type="FunFam" id="3.40.140.10:FF:000008">
    <property type="entry name" value="Cytidine deaminase"/>
    <property type="match status" value="1"/>
</dbReference>
<dbReference type="GO" id="GO:0005829">
    <property type="term" value="C:cytosol"/>
    <property type="evidence" value="ECO:0007669"/>
    <property type="project" value="TreeGrafter"/>
</dbReference>
<evidence type="ECO:0000256" key="13">
    <source>
        <dbReference type="PIRSR" id="PIRSR606262-2"/>
    </source>
</evidence>
<comment type="similarity">
    <text evidence="3 15">Belongs to the cytidine and deoxycytidylate deaminase family.</text>
</comment>
<evidence type="ECO:0000256" key="8">
    <source>
        <dbReference type="ARBA" id="ARBA00022833"/>
    </source>
</evidence>
<dbReference type="InterPro" id="IPR006262">
    <property type="entry name" value="Cyt_deam_tetra"/>
</dbReference>
<evidence type="ECO:0000256" key="5">
    <source>
        <dbReference type="ARBA" id="ARBA00018266"/>
    </source>
</evidence>
<evidence type="ECO:0000259" key="16">
    <source>
        <dbReference type="PROSITE" id="PS51747"/>
    </source>
</evidence>
<evidence type="ECO:0000313" key="17">
    <source>
        <dbReference type="EMBL" id="TET47636.1"/>
    </source>
</evidence>
<evidence type="ECO:0000256" key="7">
    <source>
        <dbReference type="ARBA" id="ARBA00022801"/>
    </source>
</evidence>
<comment type="catalytic activity">
    <reaction evidence="11 15">
        <text>cytidine + H2O + H(+) = uridine + NH4(+)</text>
        <dbReference type="Rhea" id="RHEA:16069"/>
        <dbReference type="ChEBI" id="CHEBI:15377"/>
        <dbReference type="ChEBI" id="CHEBI:15378"/>
        <dbReference type="ChEBI" id="CHEBI:16704"/>
        <dbReference type="ChEBI" id="CHEBI:17562"/>
        <dbReference type="ChEBI" id="CHEBI:28938"/>
        <dbReference type="EC" id="3.5.4.5"/>
    </reaction>
</comment>
<dbReference type="Pfam" id="PF00383">
    <property type="entry name" value="dCMP_cyt_deam_1"/>
    <property type="match status" value="1"/>
</dbReference>
<protein>
    <recommendedName>
        <fullName evidence="5 15">Cytidine deaminase</fullName>
        <ecNumber evidence="4 15">3.5.4.5</ecNumber>
    </recommendedName>
    <alternativeName>
        <fullName evidence="9 15">Cytidine aminohydrolase</fullName>
    </alternativeName>
</protein>
<dbReference type="GO" id="GO:0042802">
    <property type="term" value="F:identical protein binding"/>
    <property type="evidence" value="ECO:0007669"/>
    <property type="project" value="UniProtKB-ARBA"/>
</dbReference>
<feature type="binding site" evidence="14">
    <location>
        <position position="89"/>
    </location>
    <ligand>
        <name>Zn(2+)</name>
        <dbReference type="ChEBI" id="CHEBI:29105"/>
        <note>catalytic</note>
    </ligand>
</feature>
<dbReference type="EC" id="3.5.4.5" evidence="4 15"/>
<gene>
    <name evidence="17" type="primary">cdd</name>
    <name evidence="17" type="ORF">E3J62_00830</name>
</gene>
<evidence type="ECO:0000256" key="6">
    <source>
        <dbReference type="ARBA" id="ARBA00022723"/>
    </source>
</evidence>
<evidence type="ECO:0000256" key="1">
    <source>
        <dbReference type="ARBA" id="ARBA00001947"/>
    </source>
</evidence>
<dbReference type="GO" id="GO:0004126">
    <property type="term" value="F:cytidine deaminase activity"/>
    <property type="evidence" value="ECO:0007669"/>
    <property type="project" value="UniProtKB-UniRule"/>
</dbReference>
<evidence type="ECO:0000256" key="4">
    <source>
        <dbReference type="ARBA" id="ARBA00012783"/>
    </source>
</evidence>
<dbReference type="GO" id="GO:0055086">
    <property type="term" value="P:nucleobase-containing small molecule metabolic process"/>
    <property type="evidence" value="ECO:0007669"/>
    <property type="project" value="UniProtKB-ARBA"/>
</dbReference>
<dbReference type="InterPro" id="IPR016192">
    <property type="entry name" value="APOBEC/CMP_deaminase_Zn-bd"/>
</dbReference>
<proteinExistence type="inferred from homology"/>
<dbReference type="InterPro" id="IPR050202">
    <property type="entry name" value="Cyt/Deoxycyt_deaminase"/>
</dbReference>
<feature type="domain" description="CMP/dCMP-type deaminase" evidence="16">
    <location>
        <begin position="1"/>
        <end position="127"/>
    </location>
</feature>
<dbReference type="CDD" id="cd01283">
    <property type="entry name" value="cytidine_deaminase"/>
    <property type="match status" value="1"/>
</dbReference>
<comment type="catalytic activity">
    <reaction evidence="10 15">
        <text>2'-deoxycytidine + H2O + H(+) = 2'-deoxyuridine + NH4(+)</text>
        <dbReference type="Rhea" id="RHEA:13433"/>
        <dbReference type="ChEBI" id="CHEBI:15377"/>
        <dbReference type="ChEBI" id="CHEBI:15378"/>
        <dbReference type="ChEBI" id="CHEBI:15698"/>
        <dbReference type="ChEBI" id="CHEBI:16450"/>
        <dbReference type="ChEBI" id="CHEBI:28938"/>
        <dbReference type="EC" id="3.5.4.5"/>
    </reaction>
</comment>
<comment type="cofactor">
    <cofactor evidence="1 14 15">
        <name>Zn(2+)</name>
        <dbReference type="ChEBI" id="CHEBI:29105"/>
    </cofactor>
</comment>
<dbReference type="PANTHER" id="PTHR11644">
    <property type="entry name" value="CYTIDINE DEAMINASE"/>
    <property type="match status" value="1"/>
</dbReference>
<dbReference type="PROSITE" id="PS51747">
    <property type="entry name" value="CYT_DCMP_DEAMINASES_2"/>
    <property type="match status" value="1"/>
</dbReference>
<evidence type="ECO:0000256" key="15">
    <source>
        <dbReference type="RuleBase" id="RU364006"/>
    </source>
</evidence>
<feature type="binding site" evidence="14">
    <location>
        <position position="86"/>
    </location>
    <ligand>
        <name>Zn(2+)</name>
        <dbReference type="ChEBI" id="CHEBI:29105"/>
        <note>catalytic</note>
    </ligand>
</feature>
<feature type="active site" description="Proton donor" evidence="12">
    <location>
        <position position="55"/>
    </location>
</feature>
<evidence type="ECO:0000256" key="2">
    <source>
        <dbReference type="ARBA" id="ARBA00003949"/>
    </source>
</evidence>
<keyword evidence="7 15" id="KW-0378">Hydrolase</keyword>
<evidence type="ECO:0000313" key="18">
    <source>
        <dbReference type="Proteomes" id="UP000315525"/>
    </source>
</evidence>
<keyword evidence="8 14" id="KW-0862">Zinc</keyword>
<name>A0A523UYN0_UNCT6</name>
<comment type="function">
    <text evidence="2 15">This enzyme scavenges exogenous and endogenous cytidine and 2'-deoxycytidine for UMP synthesis.</text>
</comment>
<dbReference type="NCBIfam" id="NF004064">
    <property type="entry name" value="PRK05578.1"/>
    <property type="match status" value="1"/>
</dbReference>
<keyword evidence="6 14" id="KW-0479">Metal-binding</keyword>
<evidence type="ECO:0000256" key="14">
    <source>
        <dbReference type="PIRSR" id="PIRSR606262-3"/>
    </source>
</evidence>
<feature type="binding site" evidence="14">
    <location>
        <position position="53"/>
    </location>
    <ligand>
        <name>Zn(2+)</name>
        <dbReference type="ChEBI" id="CHEBI:29105"/>
        <note>catalytic</note>
    </ligand>
</feature>
<dbReference type="GO" id="GO:0072527">
    <property type="term" value="P:pyrimidine-containing compound metabolic process"/>
    <property type="evidence" value="ECO:0007669"/>
    <property type="project" value="UniProtKB-ARBA"/>
</dbReference>
<dbReference type="EMBL" id="SOJN01000012">
    <property type="protein sequence ID" value="TET47636.1"/>
    <property type="molecule type" value="Genomic_DNA"/>
</dbReference>
<evidence type="ECO:0000256" key="3">
    <source>
        <dbReference type="ARBA" id="ARBA00006576"/>
    </source>
</evidence>
<evidence type="ECO:0000256" key="10">
    <source>
        <dbReference type="ARBA" id="ARBA00049252"/>
    </source>
</evidence>
<evidence type="ECO:0000256" key="9">
    <source>
        <dbReference type="ARBA" id="ARBA00032005"/>
    </source>
</evidence>
<dbReference type="SUPFAM" id="SSF53927">
    <property type="entry name" value="Cytidine deaminase-like"/>
    <property type="match status" value="1"/>
</dbReference>
<reference evidence="17 18" key="1">
    <citation type="submission" date="2019-03" db="EMBL/GenBank/DDBJ databases">
        <title>Metabolic potential of uncultured bacteria and archaea associated with petroleum seepage in deep-sea sediments.</title>
        <authorList>
            <person name="Dong X."/>
            <person name="Hubert C."/>
        </authorList>
    </citation>
    <scope>NUCLEOTIDE SEQUENCE [LARGE SCALE GENOMIC DNA]</scope>
    <source>
        <strain evidence="17">E44_bin18</strain>
    </source>
</reference>
<feature type="binding site" evidence="13">
    <location>
        <begin position="42"/>
        <end position="48"/>
    </location>
    <ligand>
        <name>substrate</name>
    </ligand>
</feature>
<dbReference type="NCBIfam" id="TIGR01354">
    <property type="entry name" value="cyt_deam_tetra"/>
    <property type="match status" value="1"/>
</dbReference>
<dbReference type="PANTHER" id="PTHR11644:SF2">
    <property type="entry name" value="CYTIDINE DEAMINASE"/>
    <property type="match status" value="1"/>
</dbReference>